<dbReference type="eggNOG" id="KOG1502">
    <property type="taxonomic scope" value="Eukaryota"/>
</dbReference>
<dbReference type="InterPro" id="IPR001509">
    <property type="entry name" value="Epimerase_deHydtase"/>
</dbReference>
<organism evidence="4 5">
    <name type="scientific">Candida maltosa (strain Xu316)</name>
    <name type="common">Yeast</name>
    <dbReference type="NCBI Taxonomy" id="1245528"/>
    <lineage>
        <taxon>Eukaryota</taxon>
        <taxon>Fungi</taxon>
        <taxon>Dikarya</taxon>
        <taxon>Ascomycota</taxon>
        <taxon>Saccharomycotina</taxon>
        <taxon>Pichiomycetes</taxon>
        <taxon>Debaryomycetaceae</taxon>
        <taxon>Candida/Lodderomyces clade</taxon>
        <taxon>Candida</taxon>
    </lineage>
</organism>
<comment type="similarity">
    <text evidence="2">Belongs to the NAD(P)-dependent epimerase/dehydratase family. Dihydroflavonol-4-reductase subfamily.</text>
</comment>
<dbReference type="HOGENOM" id="CLU_007383_9_2_1"/>
<evidence type="ECO:0000313" key="4">
    <source>
        <dbReference type="EMBL" id="EMG45903.1"/>
    </source>
</evidence>
<evidence type="ECO:0000313" key="5">
    <source>
        <dbReference type="Proteomes" id="UP000011777"/>
    </source>
</evidence>
<dbReference type="AlphaFoldDB" id="M3J206"/>
<evidence type="ECO:0000259" key="3">
    <source>
        <dbReference type="Pfam" id="PF01370"/>
    </source>
</evidence>
<dbReference type="PANTHER" id="PTHR10366">
    <property type="entry name" value="NAD DEPENDENT EPIMERASE/DEHYDRATASE"/>
    <property type="match status" value="1"/>
</dbReference>
<keyword evidence="5" id="KW-1185">Reference proteome</keyword>
<protein>
    <recommendedName>
        <fullName evidence="3">NAD-dependent epimerase/dehydratase domain-containing protein</fullName>
    </recommendedName>
</protein>
<dbReference type="SUPFAM" id="SSF51735">
    <property type="entry name" value="NAD(P)-binding Rossmann-fold domains"/>
    <property type="match status" value="1"/>
</dbReference>
<reference evidence="4 5" key="1">
    <citation type="submission" date="2013-02" db="EMBL/GenBank/DDBJ databases">
        <title>Genome sequence of Candida maltosa Xu316, a potential industrial strain for xylitol and ethanol production.</title>
        <authorList>
            <person name="Yu J."/>
            <person name="Wang Q."/>
            <person name="Geng X."/>
            <person name="Bao W."/>
            <person name="He P."/>
            <person name="Cai J."/>
        </authorList>
    </citation>
    <scope>NUCLEOTIDE SEQUENCE [LARGE SCALE GENOMIC DNA]</scope>
    <source>
        <strain evidence="5">Xu316</strain>
    </source>
</reference>
<dbReference type="EMBL" id="AOGT01002289">
    <property type="protein sequence ID" value="EMG45903.1"/>
    <property type="molecule type" value="Genomic_DNA"/>
</dbReference>
<dbReference type="OMA" id="CEKMQLW"/>
<dbReference type="GO" id="GO:0016616">
    <property type="term" value="F:oxidoreductase activity, acting on the CH-OH group of donors, NAD or NADP as acceptor"/>
    <property type="evidence" value="ECO:0007669"/>
    <property type="project" value="TreeGrafter"/>
</dbReference>
<sequence length="338" mass="37901">MDYQHKTTVFVTGATGYIAQHIVSQLIEKGYKVVGSVTTKAKGEAMAKLVGPVNFKYEIVPDVTKPGAFIEALDKNQSARYFIHTATPYTFNVNEEKNDEMLQKAIDSTKNVFKSIQYHGIQVRKVVLTSSMVAVAGFGPFFDPNKVYTENDWNPISWDESLEPANGYYGSKKFAELAAWEYWNKNKPYFKLTVINPVYVFGPQAFEFTDTSSLATSAEKVSYIANLSSTDKIPEAYGRCIDVRDVARAHVLALENEETSNRRLLLVGGAFSNDKIAHIINQNFPNCNVPDGDLARDEEEMRQVHKIDDSNSKNVLGFEYIPLEKTITDSINQIYAGI</sequence>
<dbReference type="InterPro" id="IPR050425">
    <property type="entry name" value="NAD(P)_dehydrat-like"/>
</dbReference>
<proteinExistence type="inferred from homology"/>
<dbReference type="OrthoDB" id="2735536at2759"/>
<dbReference type="Gene3D" id="3.40.50.720">
    <property type="entry name" value="NAD(P)-binding Rossmann-like Domain"/>
    <property type="match status" value="1"/>
</dbReference>
<dbReference type="InterPro" id="IPR036291">
    <property type="entry name" value="NAD(P)-bd_dom_sf"/>
</dbReference>
<evidence type="ECO:0000256" key="1">
    <source>
        <dbReference type="ARBA" id="ARBA00023002"/>
    </source>
</evidence>
<feature type="domain" description="NAD-dependent epimerase/dehydratase" evidence="3">
    <location>
        <begin position="9"/>
        <end position="259"/>
    </location>
</feature>
<dbReference type="PANTHER" id="PTHR10366:SF564">
    <property type="entry name" value="STEROL-4-ALPHA-CARBOXYLATE 3-DEHYDROGENASE, DECARBOXYLATING"/>
    <property type="match status" value="1"/>
</dbReference>
<evidence type="ECO:0000256" key="2">
    <source>
        <dbReference type="ARBA" id="ARBA00023445"/>
    </source>
</evidence>
<name>M3J206_CANMX</name>
<gene>
    <name evidence="4" type="ORF">G210_3885</name>
</gene>
<accession>M3J206</accession>
<comment type="caution">
    <text evidence="4">The sequence shown here is derived from an EMBL/GenBank/DDBJ whole genome shotgun (WGS) entry which is preliminary data.</text>
</comment>
<dbReference type="Proteomes" id="UP000011777">
    <property type="component" value="Unassembled WGS sequence"/>
</dbReference>
<dbReference type="Pfam" id="PF01370">
    <property type="entry name" value="Epimerase"/>
    <property type="match status" value="1"/>
</dbReference>
<keyword evidence="1" id="KW-0560">Oxidoreductase</keyword>
<dbReference type="STRING" id="1245528.M3J206"/>
<dbReference type="FunFam" id="3.40.50.720:FF:000191">
    <property type="entry name" value="Methylglyoxal reductase (NADPH-dependent)"/>
    <property type="match status" value="1"/>
</dbReference>